<dbReference type="GO" id="GO:0005829">
    <property type="term" value="C:cytosol"/>
    <property type="evidence" value="ECO:0007669"/>
    <property type="project" value="TreeGrafter"/>
</dbReference>
<gene>
    <name evidence="4" type="ORF">SAMN05421819_0145</name>
</gene>
<comment type="function">
    <text evidence="3">Nucleotide-binding protein.</text>
</comment>
<dbReference type="EMBL" id="FNVA01000001">
    <property type="protein sequence ID" value="SEF48125.1"/>
    <property type="molecule type" value="Genomic_DNA"/>
</dbReference>
<dbReference type="AlphaFoldDB" id="A0A1H5SC68"/>
<name>A0A1H5SC68_9BACT</name>
<dbReference type="PANTHER" id="PTHR30476:SF0">
    <property type="entry name" value="UPF0234 PROTEIN YAJQ"/>
    <property type="match status" value="1"/>
</dbReference>
<accession>A0A1H5SC68</accession>
<keyword evidence="5" id="KW-1185">Reference proteome</keyword>
<dbReference type="GO" id="GO:0000166">
    <property type="term" value="F:nucleotide binding"/>
    <property type="evidence" value="ECO:0007669"/>
    <property type="project" value="UniProtKB-UniRule"/>
</dbReference>
<reference evidence="4 5" key="1">
    <citation type="submission" date="2016-10" db="EMBL/GenBank/DDBJ databases">
        <authorList>
            <person name="de Groot N.N."/>
        </authorList>
    </citation>
    <scope>NUCLEOTIDE SEQUENCE [LARGE SCALE GENOMIC DNA]</scope>
    <source>
        <strain evidence="4 5">DSM 22489</strain>
    </source>
</reference>
<dbReference type="InterPro" id="IPR035571">
    <property type="entry name" value="UPF0234-like_C"/>
</dbReference>
<dbReference type="InterPro" id="IPR007551">
    <property type="entry name" value="YajQ/Smlt4090-like"/>
</dbReference>
<dbReference type="HAMAP" id="MF_00632">
    <property type="entry name" value="UPF0234"/>
    <property type="match status" value="1"/>
</dbReference>
<comment type="similarity">
    <text evidence="2 3">Belongs to the YajQ family.</text>
</comment>
<dbReference type="SUPFAM" id="SSF89963">
    <property type="entry name" value="YajQ-like"/>
    <property type="match status" value="2"/>
</dbReference>
<dbReference type="NCBIfam" id="NF003819">
    <property type="entry name" value="PRK05412.1"/>
    <property type="match status" value="1"/>
</dbReference>
<evidence type="ECO:0000256" key="1">
    <source>
        <dbReference type="ARBA" id="ARBA00022741"/>
    </source>
</evidence>
<sequence>MDSDHALIQRIHTFARKKNYMAADSSFDVVSKVDVQEVKNALDQATKELLTRFDLKNSKSTMVLEGQDTVQLASEDEYTLKAIIDILQTKFVKRNVPLKNLEYEKIEPAAGSSVRQKIKLKQGVSSDVAKKIVALVKESKKKAQASIQGDVVRITSKDRDTLQEIMAMLRAKDLGLDLQFTNYR</sequence>
<dbReference type="InterPro" id="IPR036183">
    <property type="entry name" value="YajQ-like_sf"/>
</dbReference>
<dbReference type="CDD" id="cd11740">
    <property type="entry name" value="YajQ_like"/>
    <property type="match status" value="1"/>
</dbReference>
<evidence type="ECO:0000313" key="5">
    <source>
        <dbReference type="Proteomes" id="UP000236728"/>
    </source>
</evidence>
<evidence type="ECO:0000256" key="2">
    <source>
        <dbReference type="ARBA" id="ARBA00093450"/>
    </source>
</evidence>
<proteinExistence type="inferred from homology"/>
<dbReference type="InterPro" id="IPR035570">
    <property type="entry name" value="UPF0234_N"/>
</dbReference>
<organism evidence="4 5">
    <name type="scientific">Bryocella elongata</name>
    <dbReference type="NCBI Taxonomy" id="863522"/>
    <lineage>
        <taxon>Bacteria</taxon>
        <taxon>Pseudomonadati</taxon>
        <taxon>Acidobacteriota</taxon>
        <taxon>Terriglobia</taxon>
        <taxon>Terriglobales</taxon>
        <taxon>Acidobacteriaceae</taxon>
        <taxon>Bryocella</taxon>
    </lineage>
</organism>
<evidence type="ECO:0000313" key="4">
    <source>
        <dbReference type="EMBL" id="SEF48125.1"/>
    </source>
</evidence>
<dbReference type="Gene3D" id="3.30.70.860">
    <property type="match status" value="1"/>
</dbReference>
<dbReference type="Proteomes" id="UP000236728">
    <property type="component" value="Unassembled WGS sequence"/>
</dbReference>
<dbReference type="Gene3D" id="3.30.70.990">
    <property type="entry name" value="YajQ-like, domain 2"/>
    <property type="match status" value="1"/>
</dbReference>
<dbReference type="Pfam" id="PF04461">
    <property type="entry name" value="YajQ"/>
    <property type="match status" value="1"/>
</dbReference>
<protein>
    <recommendedName>
        <fullName evidence="3">Nucleotide-binding protein SAMN05421819_0145</fullName>
    </recommendedName>
</protein>
<evidence type="ECO:0000256" key="3">
    <source>
        <dbReference type="HAMAP-Rule" id="MF_00632"/>
    </source>
</evidence>
<dbReference type="PANTHER" id="PTHR30476">
    <property type="entry name" value="UPF0234 PROTEIN YAJQ"/>
    <property type="match status" value="1"/>
</dbReference>
<keyword evidence="1 3" id="KW-0547">Nucleotide-binding</keyword>